<dbReference type="EMBL" id="GISG01161674">
    <property type="protein sequence ID" value="MBA4649708.1"/>
    <property type="molecule type" value="Transcribed_RNA"/>
</dbReference>
<evidence type="ECO:0000313" key="2">
    <source>
        <dbReference type="EMBL" id="MBA4649708.1"/>
    </source>
</evidence>
<feature type="compositionally biased region" description="Basic and acidic residues" evidence="1">
    <location>
        <begin position="1"/>
        <end position="23"/>
    </location>
</feature>
<feature type="region of interest" description="Disordered" evidence="1">
    <location>
        <begin position="81"/>
        <end position="112"/>
    </location>
</feature>
<feature type="compositionally biased region" description="Basic and acidic residues" evidence="1">
    <location>
        <begin position="86"/>
        <end position="101"/>
    </location>
</feature>
<accession>A0A7C9DYE8</accession>
<organism evidence="2">
    <name type="scientific">Opuntia streptacantha</name>
    <name type="common">Prickly pear cactus</name>
    <name type="synonym">Opuntia cardona</name>
    <dbReference type="NCBI Taxonomy" id="393608"/>
    <lineage>
        <taxon>Eukaryota</taxon>
        <taxon>Viridiplantae</taxon>
        <taxon>Streptophyta</taxon>
        <taxon>Embryophyta</taxon>
        <taxon>Tracheophyta</taxon>
        <taxon>Spermatophyta</taxon>
        <taxon>Magnoliopsida</taxon>
        <taxon>eudicotyledons</taxon>
        <taxon>Gunneridae</taxon>
        <taxon>Pentapetalae</taxon>
        <taxon>Caryophyllales</taxon>
        <taxon>Cactineae</taxon>
        <taxon>Cactaceae</taxon>
        <taxon>Opuntioideae</taxon>
        <taxon>Opuntia</taxon>
    </lineage>
</organism>
<feature type="compositionally biased region" description="Polar residues" evidence="1">
    <location>
        <begin position="103"/>
        <end position="112"/>
    </location>
</feature>
<evidence type="ECO:0000256" key="1">
    <source>
        <dbReference type="SAM" id="MobiDB-lite"/>
    </source>
</evidence>
<name>A0A7C9DYE8_OPUST</name>
<proteinExistence type="predicted"/>
<sequence>MFTWTERERDVRKGDEEKAVMAERRRRRRGRIQSATPCPREEKVVVTIAGGGRIQGEEIVFGVVEEVVHWRWGVGRLGIRRVGGGGERERFEEERENDGELKSVSQSPSQSW</sequence>
<protein>
    <submittedName>
        <fullName evidence="2">Uncharacterized protein</fullName>
    </submittedName>
</protein>
<reference evidence="2" key="2">
    <citation type="submission" date="2020-07" db="EMBL/GenBank/DDBJ databases">
        <authorList>
            <person name="Vera ALvarez R."/>
            <person name="Arias-Moreno D.M."/>
            <person name="Jimenez-Jacinto V."/>
            <person name="Jimenez-Bremont J.F."/>
            <person name="Swaminathan K."/>
            <person name="Moose S.P."/>
            <person name="Guerrero-Gonzalez M.L."/>
            <person name="Marino-Ramirez L."/>
            <person name="Landsman D."/>
            <person name="Rodriguez-Kessler M."/>
            <person name="Delgado-Sanchez P."/>
        </authorList>
    </citation>
    <scope>NUCLEOTIDE SEQUENCE</scope>
    <source>
        <tissue evidence="2">Cladode</tissue>
    </source>
</reference>
<dbReference type="AlphaFoldDB" id="A0A7C9DYE8"/>
<feature type="region of interest" description="Disordered" evidence="1">
    <location>
        <begin position="1"/>
        <end position="38"/>
    </location>
</feature>
<reference evidence="2" key="1">
    <citation type="journal article" date="2013" name="J. Plant Res.">
        <title>Effect of fungi and light on seed germination of three Opuntia species from semiarid lands of central Mexico.</title>
        <authorList>
            <person name="Delgado-Sanchez P."/>
            <person name="Jimenez-Bremont J.F."/>
            <person name="Guerrero-Gonzalez Mde L."/>
            <person name="Flores J."/>
        </authorList>
    </citation>
    <scope>NUCLEOTIDE SEQUENCE</scope>
    <source>
        <tissue evidence="2">Cladode</tissue>
    </source>
</reference>